<dbReference type="SUPFAM" id="SSF143800">
    <property type="entry name" value="L28p-like"/>
    <property type="match status" value="1"/>
</dbReference>
<evidence type="ECO:0000256" key="5">
    <source>
        <dbReference type="ARBA" id="ARBA00023274"/>
    </source>
</evidence>
<evidence type="ECO:0000256" key="1">
    <source>
        <dbReference type="ARBA" id="ARBA00009296"/>
    </source>
</evidence>
<dbReference type="AlphaFoldDB" id="A0A9D1S9V1"/>
<keyword evidence="5 7" id="KW-0687">Ribonucleoprotein</keyword>
<dbReference type="PANTHER" id="PTHR33280:SF1">
    <property type="entry name" value="LARGE RIBOSOMAL SUBUNIT PROTEIN BL31C"/>
    <property type="match status" value="1"/>
</dbReference>
<dbReference type="InterPro" id="IPR042105">
    <property type="entry name" value="Ribosomal_bL31_sf"/>
</dbReference>
<dbReference type="EMBL" id="DVNH01000048">
    <property type="protein sequence ID" value="HIU52205.1"/>
    <property type="molecule type" value="Genomic_DNA"/>
</dbReference>
<dbReference type="GO" id="GO:0006412">
    <property type="term" value="P:translation"/>
    <property type="evidence" value="ECO:0007669"/>
    <property type="project" value="UniProtKB-UniRule"/>
</dbReference>
<dbReference type="HAMAP" id="MF_00501">
    <property type="entry name" value="Ribosomal_bL31_1"/>
    <property type="match status" value="1"/>
</dbReference>
<feature type="binding site" evidence="7">
    <location>
        <position position="36"/>
    </location>
    <ligand>
        <name>Zn(2+)</name>
        <dbReference type="ChEBI" id="CHEBI:29105"/>
    </ligand>
</feature>
<comment type="similarity">
    <text evidence="1 7">Belongs to the bacterial ribosomal protein bL31 family. Type A subfamily.</text>
</comment>
<dbReference type="NCBIfam" id="NF000612">
    <property type="entry name" value="PRK00019.1"/>
    <property type="match status" value="1"/>
</dbReference>
<keyword evidence="3 7" id="KW-0694">RNA-binding</keyword>
<name>A0A9D1S9V1_9FIRM</name>
<comment type="cofactor">
    <cofactor evidence="7">
        <name>Zn(2+)</name>
        <dbReference type="ChEBI" id="CHEBI:29105"/>
    </cofactor>
    <text evidence="7">Binds 1 zinc ion per subunit.</text>
</comment>
<comment type="subunit">
    <text evidence="7">Part of the 50S ribosomal subunit.</text>
</comment>
<sequence length="66" mass="7383">MKEGIHPQYTASTITCACGNVIETNSTKKEMKVDVCSKCHPFWTGNLRKDTTGGRADKFKKKYGIQ</sequence>
<evidence type="ECO:0000313" key="9">
    <source>
        <dbReference type="Proteomes" id="UP000824093"/>
    </source>
</evidence>
<proteinExistence type="inferred from homology"/>
<dbReference type="GO" id="GO:0046872">
    <property type="term" value="F:metal ion binding"/>
    <property type="evidence" value="ECO:0007669"/>
    <property type="project" value="UniProtKB-KW"/>
</dbReference>
<reference evidence="8" key="1">
    <citation type="submission" date="2020-10" db="EMBL/GenBank/DDBJ databases">
        <authorList>
            <person name="Gilroy R."/>
        </authorList>
    </citation>
    <scope>NUCLEOTIDE SEQUENCE</scope>
    <source>
        <strain evidence="8">CHK195-15760</strain>
    </source>
</reference>
<organism evidence="8 9">
    <name type="scientific">Candidatus Merdicola faecigallinarum</name>
    <dbReference type="NCBI Taxonomy" id="2840862"/>
    <lineage>
        <taxon>Bacteria</taxon>
        <taxon>Bacillati</taxon>
        <taxon>Bacillota</taxon>
        <taxon>Clostridia</taxon>
        <taxon>Candidatus Merdicola</taxon>
    </lineage>
</organism>
<protein>
    <recommendedName>
        <fullName evidence="6 7">Large ribosomal subunit protein bL31</fullName>
    </recommendedName>
</protein>
<dbReference type="InterPro" id="IPR034704">
    <property type="entry name" value="Ribosomal_bL28/bL31-like_sf"/>
</dbReference>
<accession>A0A9D1S9V1</accession>
<keyword evidence="7" id="KW-0479">Metal-binding</keyword>
<dbReference type="InterPro" id="IPR002150">
    <property type="entry name" value="Ribosomal_bL31"/>
</dbReference>
<dbReference type="PROSITE" id="PS01143">
    <property type="entry name" value="RIBOSOMAL_L31"/>
    <property type="match status" value="1"/>
</dbReference>
<dbReference type="PANTHER" id="PTHR33280">
    <property type="entry name" value="50S RIBOSOMAL PROTEIN L31, CHLOROPLASTIC"/>
    <property type="match status" value="1"/>
</dbReference>
<dbReference type="NCBIfam" id="NF001809">
    <property type="entry name" value="PRK00528.1"/>
    <property type="match status" value="1"/>
</dbReference>
<dbReference type="InterPro" id="IPR027491">
    <property type="entry name" value="Ribosomal_bL31_A"/>
</dbReference>
<keyword evidence="7" id="KW-0862">Zinc</keyword>
<feature type="binding site" evidence="7">
    <location>
        <position position="39"/>
    </location>
    <ligand>
        <name>Zn(2+)</name>
        <dbReference type="ChEBI" id="CHEBI:29105"/>
    </ligand>
</feature>
<dbReference type="Pfam" id="PF01197">
    <property type="entry name" value="Ribosomal_L31"/>
    <property type="match status" value="1"/>
</dbReference>
<reference evidence="8" key="2">
    <citation type="journal article" date="2021" name="PeerJ">
        <title>Extensive microbial diversity within the chicken gut microbiome revealed by metagenomics and culture.</title>
        <authorList>
            <person name="Gilroy R."/>
            <person name="Ravi A."/>
            <person name="Getino M."/>
            <person name="Pursley I."/>
            <person name="Horton D.L."/>
            <person name="Alikhan N.F."/>
            <person name="Baker D."/>
            <person name="Gharbi K."/>
            <person name="Hall N."/>
            <person name="Watson M."/>
            <person name="Adriaenssens E.M."/>
            <person name="Foster-Nyarko E."/>
            <person name="Jarju S."/>
            <person name="Secka A."/>
            <person name="Antonio M."/>
            <person name="Oren A."/>
            <person name="Chaudhuri R.R."/>
            <person name="La Ragione R."/>
            <person name="Hildebrand F."/>
            <person name="Pallen M.J."/>
        </authorList>
    </citation>
    <scope>NUCLEOTIDE SEQUENCE</scope>
    <source>
        <strain evidence="8">CHK195-15760</strain>
    </source>
</reference>
<evidence type="ECO:0000256" key="2">
    <source>
        <dbReference type="ARBA" id="ARBA00022730"/>
    </source>
</evidence>
<feature type="binding site" evidence="7">
    <location>
        <position position="18"/>
    </location>
    <ligand>
        <name>Zn(2+)</name>
        <dbReference type="ChEBI" id="CHEBI:29105"/>
    </ligand>
</feature>
<dbReference type="Gene3D" id="4.10.830.30">
    <property type="entry name" value="Ribosomal protein L31"/>
    <property type="match status" value="1"/>
</dbReference>
<keyword evidence="4 7" id="KW-0689">Ribosomal protein</keyword>
<dbReference type="GO" id="GO:0003735">
    <property type="term" value="F:structural constituent of ribosome"/>
    <property type="evidence" value="ECO:0007669"/>
    <property type="project" value="InterPro"/>
</dbReference>
<comment type="caution">
    <text evidence="8">The sequence shown here is derived from an EMBL/GenBank/DDBJ whole genome shotgun (WGS) entry which is preliminary data.</text>
</comment>
<keyword evidence="2 7" id="KW-0699">rRNA-binding</keyword>
<evidence type="ECO:0000256" key="7">
    <source>
        <dbReference type="HAMAP-Rule" id="MF_00501"/>
    </source>
</evidence>
<dbReference type="GO" id="GO:1990904">
    <property type="term" value="C:ribonucleoprotein complex"/>
    <property type="evidence" value="ECO:0007669"/>
    <property type="project" value="UniProtKB-KW"/>
</dbReference>
<feature type="binding site" evidence="7">
    <location>
        <position position="16"/>
    </location>
    <ligand>
        <name>Zn(2+)</name>
        <dbReference type="ChEBI" id="CHEBI:29105"/>
    </ligand>
</feature>
<evidence type="ECO:0000256" key="3">
    <source>
        <dbReference type="ARBA" id="ARBA00022884"/>
    </source>
</evidence>
<evidence type="ECO:0000313" key="8">
    <source>
        <dbReference type="EMBL" id="HIU52205.1"/>
    </source>
</evidence>
<evidence type="ECO:0000256" key="6">
    <source>
        <dbReference type="ARBA" id="ARBA00035687"/>
    </source>
</evidence>
<dbReference type="Proteomes" id="UP000824093">
    <property type="component" value="Unassembled WGS sequence"/>
</dbReference>
<evidence type="ECO:0000256" key="4">
    <source>
        <dbReference type="ARBA" id="ARBA00022980"/>
    </source>
</evidence>
<dbReference type="PROSITE" id="PS51257">
    <property type="entry name" value="PROKAR_LIPOPROTEIN"/>
    <property type="match status" value="1"/>
</dbReference>
<dbReference type="NCBIfam" id="TIGR00105">
    <property type="entry name" value="L31"/>
    <property type="match status" value="1"/>
</dbReference>
<gene>
    <name evidence="7 8" type="primary">rpmE</name>
    <name evidence="8" type="ORF">IAB70_06315</name>
</gene>
<comment type="function">
    <text evidence="7">Binds the 23S rRNA.</text>
</comment>
<dbReference type="GO" id="GO:0019843">
    <property type="term" value="F:rRNA binding"/>
    <property type="evidence" value="ECO:0007669"/>
    <property type="project" value="UniProtKB-KW"/>
</dbReference>
<dbReference type="PRINTS" id="PR01249">
    <property type="entry name" value="RIBOSOMALL31"/>
</dbReference>
<dbReference type="GO" id="GO:0005840">
    <property type="term" value="C:ribosome"/>
    <property type="evidence" value="ECO:0007669"/>
    <property type="project" value="UniProtKB-KW"/>
</dbReference>